<dbReference type="InterPro" id="IPR050638">
    <property type="entry name" value="AA-Vitamin_Transporters"/>
</dbReference>
<feature type="transmembrane region" description="Helical" evidence="6">
    <location>
        <begin position="100"/>
        <end position="117"/>
    </location>
</feature>
<dbReference type="Pfam" id="PF00892">
    <property type="entry name" value="EamA"/>
    <property type="match status" value="2"/>
</dbReference>
<evidence type="ECO:0000256" key="2">
    <source>
        <dbReference type="ARBA" id="ARBA00007362"/>
    </source>
</evidence>
<evidence type="ECO:0000313" key="9">
    <source>
        <dbReference type="Proteomes" id="UP000294737"/>
    </source>
</evidence>
<keyword evidence="5 6" id="KW-0472">Membrane</keyword>
<dbReference type="InterPro" id="IPR000620">
    <property type="entry name" value="EamA_dom"/>
</dbReference>
<dbReference type="GO" id="GO:0016020">
    <property type="term" value="C:membrane"/>
    <property type="evidence" value="ECO:0007669"/>
    <property type="project" value="UniProtKB-SubCell"/>
</dbReference>
<dbReference type="SUPFAM" id="SSF103481">
    <property type="entry name" value="Multidrug resistance efflux transporter EmrE"/>
    <property type="match status" value="2"/>
</dbReference>
<feature type="domain" description="EamA" evidence="7">
    <location>
        <begin position="153"/>
        <end position="285"/>
    </location>
</feature>
<evidence type="ECO:0000313" key="8">
    <source>
        <dbReference type="EMBL" id="TDN89504.1"/>
    </source>
</evidence>
<evidence type="ECO:0000256" key="4">
    <source>
        <dbReference type="ARBA" id="ARBA00022989"/>
    </source>
</evidence>
<evidence type="ECO:0000256" key="6">
    <source>
        <dbReference type="SAM" id="Phobius"/>
    </source>
</evidence>
<reference evidence="8 9" key="1">
    <citation type="submission" date="2019-03" db="EMBL/GenBank/DDBJ databases">
        <title>Genomic Encyclopedia of Type Strains, Phase IV (KMG-IV): sequencing the most valuable type-strain genomes for metagenomic binning, comparative biology and taxonomic classification.</title>
        <authorList>
            <person name="Goeker M."/>
        </authorList>
    </citation>
    <scope>NUCLEOTIDE SEQUENCE [LARGE SCALE GENOMIC DNA]</scope>
    <source>
        <strain evidence="8 9">DSM 18555</strain>
    </source>
</reference>
<feature type="transmembrane region" description="Helical" evidence="6">
    <location>
        <begin position="270"/>
        <end position="288"/>
    </location>
</feature>
<feature type="transmembrane region" description="Helical" evidence="6">
    <location>
        <begin position="36"/>
        <end position="56"/>
    </location>
</feature>
<dbReference type="OrthoDB" id="5298131at2"/>
<name>A0A4R6G6Z8_9BURK</name>
<comment type="subcellular location">
    <subcellularLocation>
        <location evidence="1">Membrane</location>
        <topology evidence="1">Multi-pass membrane protein</topology>
    </subcellularLocation>
</comment>
<dbReference type="EMBL" id="SNWF01000005">
    <property type="protein sequence ID" value="TDN89504.1"/>
    <property type="molecule type" value="Genomic_DNA"/>
</dbReference>
<gene>
    <name evidence="8" type="ORF">EV677_1561</name>
</gene>
<keyword evidence="9" id="KW-1185">Reference proteome</keyword>
<proteinExistence type="inferred from homology"/>
<organism evidence="8 9">
    <name type="scientific">Herminiimonas fonticola</name>
    <dbReference type="NCBI Taxonomy" id="303380"/>
    <lineage>
        <taxon>Bacteria</taxon>
        <taxon>Pseudomonadati</taxon>
        <taxon>Pseudomonadota</taxon>
        <taxon>Betaproteobacteria</taxon>
        <taxon>Burkholderiales</taxon>
        <taxon>Oxalobacteraceae</taxon>
        <taxon>Herminiimonas</taxon>
    </lineage>
</organism>
<keyword evidence="4 6" id="KW-1133">Transmembrane helix</keyword>
<dbReference type="PANTHER" id="PTHR32322:SF2">
    <property type="entry name" value="EAMA DOMAIN-CONTAINING PROTEIN"/>
    <property type="match status" value="1"/>
</dbReference>
<feature type="transmembrane region" description="Helical" evidence="6">
    <location>
        <begin position="152"/>
        <end position="171"/>
    </location>
</feature>
<dbReference type="RefSeq" id="WP_112993106.1">
    <property type="nucleotide sequence ID" value="NZ_PTLZ01000005.1"/>
</dbReference>
<keyword evidence="3 6" id="KW-0812">Transmembrane</keyword>
<evidence type="ECO:0000256" key="5">
    <source>
        <dbReference type="ARBA" id="ARBA00023136"/>
    </source>
</evidence>
<evidence type="ECO:0000256" key="3">
    <source>
        <dbReference type="ARBA" id="ARBA00022692"/>
    </source>
</evidence>
<feature type="domain" description="EamA" evidence="7">
    <location>
        <begin position="10"/>
        <end position="140"/>
    </location>
</feature>
<dbReference type="Proteomes" id="UP000294737">
    <property type="component" value="Unassembled WGS sequence"/>
</dbReference>
<feature type="transmembrane region" description="Helical" evidence="6">
    <location>
        <begin position="243"/>
        <end position="264"/>
    </location>
</feature>
<evidence type="ECO:0000259" key="7">
    <source>
        <dbReference type="Pfam" id="PF00892"/>
    </source>
</evidence>
<feature type="transmembrane region" description="Helical" evidence="6">
    <location>
        <begin position="183"/>
        <end position="202"/>
    </location>
</feature>
<protein>
    <submittedName>
        <fullName evidence="8">Drug/metabolite transporter (DMT)-like permease</fullName>
    </submittedName>
</protein>
<sequence length="296" mass="33046">MTSFSRKDWILLALLTLCWGINWPIMKMAVQNFPPIAFRTLCIISAVPVLWLAARWSRTSLKVSRDDLGTIFTLAIPNMIIWNTFMIVGVKMLSSGRAAILGYTMPIWTVLSGLIFFRDRISRLGWLGIAFALSGALLLLSSEFANLRGQPLGSVMTLVAAAAWGYGTVLIKRTKMEIPTIVLTFWMLLMASVCMGITSALFEYQLWRLPTAKESVAVAYNGLIIFGFAQVIWFSLARRLPPVASSLSVMMIPVLGVFSGAWWLNETPHWQDYVAMLLILMAMSTVLLQPRNSSIK</sequence>
<comment type="similarity">
    <text evidence="2">Belongs to the EamA transporter family.</text>
</comment>
<evidence type="ECO:0000256" key="1">
    <source>
        <dbReference type="ARBA" id="ARBA00004141"/>
    </source>
</evidence>
<accession>A0A4R6G6Z8</accession>
<feature type="transmembrane region" description="Helical" evidence="6">
    <location>
        <begin position="68"/>
        <end position="88"/>
    </location>
</feature>
<comment type="caution">
    <text evidence="8">The sequence shown here is derived from an EMBL/GenBank/DDBJ whole genome shotgun (WGS) entry which is preliminary data.</text>
</comment>
<dbReference type="InterPro" id="IPR037185">
    <property type="entry name" value="EmrE-like"/>
</dbReference>
<feature type="transmembrane region" description="Helical" evidence="6">
    <location>
        <begin position="217"/>
        <end position="236"/>
    </location>
</feature>
<feature type="transmembrane region" description="Helical" evidence="6">
    <location>
        <begin position="124"/>
        <end position="140"/>
    </location>
</feature>
<dbReference type="PANTHER" id="PTHR32322">
    <property type="entry name" value="INNER MEMBRANE TRANSPORTER"/>
    <property type="match status" value="1"/>
</dbReference>
<dbReference type="AlphaFoldDB" id="A0A4R6G6Z8"/>